<dbReference type="InterPro" id="IPR040550">
    <property type="entry name" value="PPL5"/>
</dbReference>
<organism evidence="4 5">
    <name type="scientific">Leptomonas seymouri</name>
    <dbReference type="NCBI Taxonomy" id="5684"/>
    <lineage>
        <taxon>Eukaryota</taxon>
        <taxon>Discoba</taxon>
        <taxon>Euglenozoa</taxon>
        <taxon>Kinetoplastea</taxon>
        <taxon>Metakinetoplastina</taxon>
        <taxon>Trypanosomatida</taxon>
        <taxon>Trypanosomatidae</taxon>
        <taxon>Leishmaniinae</taxon>
        <taxon>Leptomonas</taxon>
    </lineage>
</organism>
<comment type="caution">
    <text evidence="4">The sequence shown here is derived from an EMBL/GenBank/DDBJ whole genome shotgun (WGS) entry which is preliminary data.</text>
</comment>
<feature type="compositionally biased region" description="Basic residues" evidence="1">
    <location>
        <begin position="422"/>
        <end position="437"/>
    </location>
</feature>
<feature type="region of interest" description="Disordered" evidence="1">
    <location>
        <begin position="405"/>
        <end position="454"/>
    </location>
</feature>
<keyword evidence="5" id="KW-1185">Reference proteome</keyword>
<feature type="domain" description="Prim-pol family 5" evidence="3">
    <location>
        <begin position="222"/>
        <end position="561"/>
    </location>
</feature>
<dbReference type="InterPro" id="IPR014819">
    <property type="entry name" value="PriCT_2"/>
</dbReference>
<evidence type="ECO:0000313" key="5">
    <source>
        <dbReference type="Proteomes" id="UP000038009"/>
    </source>
</evidence>
<protein>
    <submittedName>
        <fullName evidence="4">Putative primase 2</fullName>
    </submittedName>
</protein>
<dbReference type="Pfam" id="PF18168">
    <property type="entry name" value="PPL5"/>
    <property type="match status" value="1"/>
</dbReference>
<evidence type="ECO:0000313" key="4">
    <source>
        <dbReference type="EMBL" id="KPI82867.1"/>
    </source>
</evidence>
<dbReference type="AlphaFoldDB" id="A0A0N0P2T3"/>
<name>A0A0N0P2T3_LEPSE</name>
<dbReference type="GO" id="GO:0016817">
    <property type="term" value="F:hydrolase activity, acting on acid anhydrides"/>
    <property type="evidence" value="ECO:0007669"/>
    <property type="project" value="InterPro"/>
</dbReference>
<feature type="compositionally biased region" description="Low complexity" evidence="1">
    <location>
        <begin position="167"/>
        <end position="182"/>
    </location>
</feature>
<feature type="domain" description="Primase C-terminal 2" evidence="2">
    <location>
        <begin position="687"/>
        <end position="746"/>
    </location>
</feature>
<gene>
    <name evidence="4" type="ORF">ABL78_8120</name>
</gene>
<evidence type="ECO:0000256" key="1">
    <source>
        <dbReference type="SAM" id="MobiDB-lite"/>
    </source>
</evidence>
<dbReference type="Pfam" id="PF08707">
    <property type="entry name" value="PriCT_2"/>
    <property type="match status" value="1"/>
</dbReference>
<dbReference type="VEuPathDB" id="TriTrypDB:Lsey_0504_0020"/>
<accession>A0A0N0P2T3</accession>
<proteinExistence type="predicted"/>
<feature type="compositionally biased region" description="Gly residues" evidence="1">
    <location>
        <begin position="123"/>
        <end position="132"/>
    </location>
</feature>
<dbReference type="OMA" id="YDVWVRV"/>
<reference evidence="4 5" key="1">
    <citation type="journal article" date="2015" name="PLoS Pathog.">
        <title>Leptomonas seymouri: Adaptations to the Dixenous Life Cycle Analyzed by Genome Sequencing, Transcriptome Profiling and Co-infection with Leishmania donovani.</title>
        <authorList>
            <person name="Kraeva N."/>
            <person name="Butenko A."/>
            <person name="Hlavacova J."/>
            <person name="Kostygov A."/>
            <person name="Myskova J."/>
            <person name="Grybchuk D."/>
            <person name="Lestinova T."/>
            <person name="Votypka J."/>
            <person name="Volf P."/>
            <person name="Opperdoes F."/>
            <person name="Flegontov P."/>
            <person name="Lukes J."/>
            <person name="Yurchenko V."/>
        </authorList>
    </citation>
    <scope>NUCLEOTIDE SEQUENCE [LARGE SCALE GENOMIC DNA]</scope>
    <source>
        <strain evidence="4 5">ATCC 30220</strain>
    </source>
</reference>
<dbReference type="Proteomes" id="UP000038009">
    <property type="component" value="Unassembled WGS sequence"/>
</dbReference>
<evidence type="ECO:0000259" key="3">
    <source>
        <dbReference type="Pfam" id="PF18168"/>
    </source>
</evidence>
<feature type="region of interest" description="Disordered" evidence="1">
    <location>
        <begin position="162"/>
        <end position="182"/>
    </location>
</feature>
<sequence length="768" mass="85198">MRPCSNLMQRCVGHALHASAVLFAVSGTPQRRRSDTSRGASTVVEIDGEEFRPTEYAYRGAARAPSRRRRTPVQVFGSVSKDQQQKGGAAAEAVNPVDLLLKKHDVRSGGGGDDSGDGHSGHRGNGGGSGGRGKAKRVLLTPPTKAETAAAAAKIDKAAADAEVGDGDASGSTTTSTADAAANTTDDYQKSLQILTNPFRGLHGDVARSYRIDQLHEGAKPEDIMLARQERKSTAFSFLRFKAGESFYKGHWESLPEIQQHLNNTLSAHAPVPGSSTSTTPYVRGTPIPGLTLFNNDLGLHSPLVQCSYPLILAQRMLLFPDHMRQFHSICGREGVPCDFFADIDLPGESAAGAEKVLMEVLDYLEVRLPGVGFTDPFFLVVTNAVPGSDKMSYHVHARSMTYQQERMQRAEQGIEPESSSSRRKSTLKIKKCRKGSRAGTREEEDAAEMESDVDDYDDLSDMVNVVDSDSAADKKRCGGSTKLIAFQDFRTVKLIGDEVNQTLGREVIDINCYRPNGMLRCAFSSKLPSMQDHDFYAQQQDRHGAAAAAARKRLVPLVTARDPALQKRLSEMEAVLRTMTDPEIMEMTFCTRHTDHDAKLQRLVHEHAKKLVVLDSHAPAGSEAQKRSAEVLQATSKHRWKLIRPHHILGPQAKQAMEYDAYGNVVSPFLTEGAKWRRYKAVTAKLRRLPPRAAESYDVWVRVGLALHNFSNEDNCFEEWVLFSLKSPQKYSREVCRKKWMQFERNPDALNWRRGYNYLNSTVWRQV</sequence>
<feature type="region of interest" description="Disordered" evidence="1">
    <location>
        <begin position="60"/>
        <end position="136"/>
    </location>
</feature>
<feature type="compositionally biased region" description="Acidic residues" evidence="1">
    <location>
        <begin position="443"/>
        <end position="454"/>
    </location>
</feature>
<dbReference type="OrthoDB" id="278654at2759"/>
<evidence type="ECO:0000259" key="2">
    <source>
        <dbReference type="Pfam" id="PF08707"/>
    </source>
</evidence>
<dbReference type="EMBL" id="LJSK01000504">
    <property type="protein sequence ID" value="KPI82867.1"/>
    <property type="molecule type" value="Genomic_DNA"/>
</dbReference>